<dbReference type="EMBL" id="KZ999671">
    <property type="protein sequence ID" value="RKO84846.1"/>
    <property type="molecule type" value="Genomic_DNA"/>
</dbReference>
<name>A0A4P9W3X5_9FUNG</name>
<reference evidence="2" key="1">
    <citation type="journal article" date="2018" name="Nat. Microbiol.">
        <title>Leveraging single-cell genomics to expand the fungal tree of life.</title>
        <authorList>
            <person name="Ahrendt S.R."/>
            <person name="Quandt C.A."/>
            <person name="Ciobanu D."/>
            <person name="Clum A."/>
            <person name="Salamov A."/>
            <person name="Andreopoulos B."/>
            <person name="Cheng J.F."/>
            <person name="Woyke T."/>
            <person name="Pelin A."/>
            <person name="Henrissat B."/>
            <person name="Reynolds N.K."/>
            <person name="Benny G.L."/>
            <person name="Smith M.E."/>
            <person name="James T.Y."/>
            <person name="Grigoriev I.V."/>
        </authorList>
    </citation>
    <scope>NUCLEOTIDE SEQUENCE [LARGE SCALE GENOMIC DNA]</scope>
</reference>
<proteinExistence type="predicted"/>
<evidence type="ECO:0000313" key="2">
    <source>
        <dbReference type="Proteomes" id="UP000269721"/>
    </source>
</evidence>
<keyword evidence="2" id="KW-1185">Reference proteome</keyword>
<accession>A0A4P9W3X5</accession>
<sequence>MSSNPGYSKEKGKSPAAPAAFVAAATKKGLHFWGHLLARCLFPAKRLRPLPATARQRKLALIPSWMGRTLSALRCRTVPSVAAKLVPLNLLNRQRESQLGHLGGRPTPQDTRRCSRAIPMPLLLPVPSLPGYDGLPTVTAARPELVFQSFVNRKFEPIELTNCRFRAEAGIVTVSRRLERLKVWAPKTAEQGYLTVPENICGSLPAPGGSSSTISPRLATSRPSSTRLSTLAACAAAHSLSTALGLPLPQPPPPLLPPNPHHPCRDRAALDRTRESLLFLSVVSTFGPILAVI</sequence>
<protein>
    <submittedName>
        <fullName evidence="1">Uncharacterized protein</fullName>
    </submittedName>
</protein>
<gene>
    <name evidence="1" type="ORF">BDK51DRAFT_37691</name>
</gene>
<organism evidence="1 2">
    <name type="scientific">Blyttiomyces helicus</name>
    <dbReference type="NCBI Taxonomy" id="388810"/>
    <lineage>
        <taxon>Eukaryota</taxon>
        <taxon>Fungi</taxon>
        <taxon>Fungi incertae sedis</taxon>
        <taxon>Chytridiomycota</taxon>
        <taxon>Chytridiomycota incertae sedis</taxon>
        <taxon>Chytridiomycetes</taxon>
        <taxon>Chytridiomycetes incertae sedis</taxon>
        <taxon>Blyttiomyces</taxon>
    </lineage>
</organism>
<evidence type="ECO:0000313" key="1">
    <source>
        <dbReference type="EMBL" id="RKO84846.1"/>
    </source>
</evidence>
<dbReference type="Proteomes" id="UP000269721">
    <property type="component" value="Unassembled WGS sequence"/>
</dbReference>
<dbReference type="AlphaFoldDB" id="A0A4P9W3X5"/>